<dbReference type="InterPro" id="IPR027417">
    <property type="entry name" value="P-loop_NTPase"/>
</dbReference>
<comment type="caution">
    <text evidence="3">The sequence shown here is derived from an EMBL/GenBank/DDBJ whole genome shotgun (WGS) entry which is preliminary data.</text>
</comment>
<reference evidence="3 4" key="1">
    <citation type="submission" date="2024-01" db="EMBL/GenBank/DDBJ databases">
        <title>The complete chloroplast genome sequence of Lithospermum erythrorhizon: insights into the phylogenetic relationship among Boraginaceae species and the maternal lineages of purple gromwells.</title>
        <authorList>
            <person name="Okada T."/>
            <person name="Watanabe K."/>
        </authorList>
    </citation>
    <scope>NUCLEOTIDE SEQUENCE [LARGE SCALE GENOMIC DNA]</scope>
</reference>
<dbReference type="SUPFAM" id="SSF52540">
    <property type="entry name" value="P-loop containing nucleoside triphosphate hydrolases"/>
    <property type="match status" value="1"/>
</dbReference>
<name>A0AAV3QLK9_LITER</name>
<keyword evidence="1" id="KW-0227">DNA damage</keyword>
<keyword evidence="1" id="KW-0378">Hydrolase</keyword>
<comment type="catalytic activity">
    <reaction evidence="1">
        <text>ATP + H2O = ADP + phosphate + H(+)</text>
        <dbReference type="Rhea" id="RHEA:13065"/>
        <dbReference type="ChEBI" id="CHEBI:15377"/>
        <dbReference type="ChEBI" id="CHEBI:15378"/>
        <dbReference type="ChEBI" id="CHEBI:30616"/>
        <dbReference type="ChEBI" id="CHEBI:43474"/>
        <dbReference type="ChEBI" id="CHEBI:456216"/>
        <dbReference type="EC" id="5.6.2.3"/>
    </reaction>
</comment>
<gene>
    <name evidence="3" type="ORF">LIER_39705</name>
</gene>
<proteinExistence type="inferred from homology"/>
<dbReference type="GO" id="GO:0006281">
    <property type="term" value="P:DNA repair"/>
    <property type="evidence" value="ECO:0007669"/>
    <property type="project" value="UniProtKB-KW"/>
</dbReference>
<comment type="similarity">
    <text evidence="1">Belongs to the helicase family.</text>
</comment>
<dbReference type="Gene3D" id="3.40.50.300">
    <property type="entry name" value="P-loop containing nucleotide triphosphate hydrolases"/>
    <property type="match status" value="1"/>
</dbReference>
<dbReference type="GO" id="GO:0000723">
    <property type="term" value="P:telomere maintenance"/>
    <property type="evidence" value="ECO:0007669"/>
    <property type="project" value="InterPro"/>
</dbReference>
<keyword evidence="1" id="KW-0547">Nucleotide-binding</keyword>
<dbReference type="EC" id="5.6.2.3" evidence="1"/>
<keyword evidence="4" id="KW-1185">Reference proteome</keyword>
<organism evidence="3 4">
    <name type="scientific">Lithospermum erythrorhizon</name>
    <name type="common">Purple gromwell</name>
    <name type="synonym">Lithospermum officinale var. erythrorhizon</name>
    <dbReference type="NCBI Taxonomy" id="34254"/>
    <lineage>
        <taxon>Eukaryota</taxon>
        <taxon>Viridiplantae</taxon>
        <taxon>Streptophyta</taxon>
        <taxon>Embryophyta</taxon>
        <taxon>Tracheophyta</taxon>
        <taxon>Spermatophyta</taxon>
        <taxon>Magnoliopsida</taxon>
        <taxon>eudicotyledons</taxon>
        <taxon>Gunneridae</taxon>
        <taxon>Pentapetalae</taxon>
        <taxon>asterids</taxon>
        <taxon>lamiids</taxon>
        <taxon>Boraginales</taxon>
        <taxon>Boraginaceae</taxon>
        <taxon>Boraginoideae</taxon>
        <taxon>Lithospermeae</taxon>
        <taxon>Lithospermum</taxon>
    </lineage>
</organism>
<dbReference type="PANTHER" id="PTHR10492:SF57">
    <property type="entry name" value="ATP-DEPENDENT DNA HELICASE"/>
    <property type="match status" value="1"/>
</dbReference>
<evidence type="ECO:0000256" key="1">
    <source>
        <dbReference type="RuleBase" id="RU363044"/>
    </source>
</evidence>
<dbReference type="AlphaFoldDB" id="A0AAV3QLK9"/>
<dbReference type="PANTHER" id="PTHR10492">
    <property type="match status" value="1"/>
</dbReference>
<protein>
    <recommendedName>
        <fullName evidence="1">ATP-dependent DNA helicase</fullName>
        <ecNumber evidence="1">5.6.2.3</ecNumber>
    </recommendedName>
</protein>
<sequence>MHNLPSIASERNIPIPKDDLRGIHKLNSQQKVAFDMIYNATMSNNSGVLFEDGPGGTGKSFLHTILLAHIRSKGYIGLIVASSSIASSNFLGGRTTHSRFKIPTDGGQSTKCEI</sequence>
<feature type="domain" description="DNA helicase Pif1-like DEAD-box helicase" evidence="2">
    <location>
        <begin position="25"/>
        <end position="114"/>
    </location>
</feature>
<dbReference type="GO" id="GO:0006310">
    <property type="term" value="P:DNA recombination"/>
    <property type="evidence" value="ECO:0007669"/>
    <property type="project" value="UniProtKB-KW"/>
</dbReference>
<dbReference type="InterPro" id="IPR010285">
    <property type="entry name" value="DNA_helicase_pif1-like_DEAD"/>
</dbReference>
<evidence type="ECO:0000313" key="3">
    <source>
        <dbReference type="EMBL" id="GAA0164023.1"/>
    </source>
</evidence>
<dbReference type="GO" id="GO:0043139">
    <property type="term" value="F:5'-3' DNA helicase activity"/>
    <property type="evidence" value="ECO:0007669"/>
    <property type="project" value="UniProtKB-EC"/>
</dbReference>
<keyword evidence="1" id="KW-0067">ATP-binding</keyword>
<evidence type="ECO:0000313" key="4">
    <source>
        <dbReference type="Proteomes" id="UP001454036"/>
    </source>
</evidence>
<keyword evidence="1" id="KW-0233">DNA recombination</keyword>
<dbReference type="Proteomes" id="UP001454036">
    <property type="component" value="Unassembled WGS sequence"/>
</dbReference>
<evidence type="ECO:0000259" key="2">
    <source>
        <dbReference type="Pfam" id="PF05970"/>
    </source>
</evidence>
<keyword evidence="1" id="KW-0347">Helicase</keyword>
<dbReference type="EMBL" id="BAABME010021717">
    <property type="protein sequence ID" value="GAA0164023.1"/>
    <property type="molecule type" value="Genomic_DNA"/>
</dbReference>
<dbReference type="GO" id="GO:0005524">
    <property type="term" value="F:ATP binding"/>
    <property type="evidence" value="ECO:0007669"/>
    <property type="project" value="UniProtKB-KW"/>
</dbReference>
<dbReference type="Pfam" id="PF05970">
    <property type="entry name" value="PIF1"/>
    <property type="match status" value="1"/>
</dbReference>
<accession>A0AAV3QLK9</accession>
<dbReference type="GO" id="GO:0016787">
    <property type="term" value="F:hydrolase activity"/>
    <property type="evidence" value="ECO:0007669"/>
    <property type="project" value="UniProtKB-KW"/>
</dbReference>
<keyword evidence="1" id="KW-0234">DNA repair</keyword>
<comment type="cofactor">
    <cofactor evidence="1">
        <name>Mg(2+)</name>
        <dbReference type="ChEBI" id="CHEBI:18420"/>
    </cofactor>
</comment>